<dbReference type="PANTHER" id="PTHR22550:SF5">
    <property type="entry name" value="LEUCINE ZIPPER PROTEIN 4"/>
    <property type="match status" value="1"/>
</dbReference>
<feature type="transmembrane region" description="Helical" evidence="5">
    <location>
        <begin position="60"/>
        <end position="79"/>
    </location>
</feature>
<dbReference type="InterPro" id="IPR036465">
    <property type="entry name" value="vWFA_dom_sf"/>
</dbReference>
<dbReference type="Pfam" id="PF07584">
    <property type="entry name" value="BatA"/>
    <property type="match status" value="1"/>
</dbReference>
<dbReference type="Gene3D" id="3.40.50.410">
    <property type="entry name" value="von Willebrand factor, type A domain"/>
    <property type="match status" value="1"/>
</dbReference>
<dbReference type="Pfam" id="PF13519">
    <property type="entry name" value="VWA_2"/>
    <property type="match status" value="1"/>
</dbReference>
<sequence>MFSHPWWLLALVLVAALGAGYWYMLRMRRQRALQFANTEMLDRIVPAEPRWKRWLRHAPMVALLLALVLLVVAVAGPQANRKIPRNKATVILVMDVSRSMNATDVAPSRIKAAQSAAKQFADNLTDGINLGLISFAGTASTLVTPTPNHDATKQAVDKLQLADKTATGEGIFAALQQIQTLNAVLGGDEGAPPARIVLLSDGKETVPDDPDDPRGAFTAARKAKEEKIPVSTISFGTSTGTVDLEGDQVPVPVDDESLRKIANLSGGRFFTASSLDELNKVYSTLQEEIGYEYRKGDDSWPWLLAGTIFVILAAGGAMLINQRLP</sequence>
<keyword evidence="8" id="KW-1185">Reference proteome</keyword>
<gene>
    <name evidence="7" type="ORF">ABW18_02155</name>
</gene>
<evidence type="ECO:0000256" key="2">
    <source>
        <dbReference type="ARBA" id="ARBA00022692"/>
    </source>
</evidence>
<reference evidence="7 8" key="1">
    <citation type="submission" date="2015-05" db="EMBL/GenBank/DDBJ databases">
        <title>Draft genome sequence of the bacterium Gordonia jacobaea a new member of the Gordonia genus.</title>
        <authorList>
            <person name="Jimenez-Galisteo G."/>
            <person name="Dominguez A."/>
            <person name="Munoz E."/>
            <person name="Vinas M."/>
        </authorList>
    </citation>
    <scope>NUCLEOTIDE SEQUENCE [LARGE SCALE GENOMIC DNA]</scope>
    <source>
        <strain evidence="8">mv1</strain>
    </source>
</reference>
<dbReference type="SUPFAM" id="SSF53300">
    <property type="entry name" value="vWA-like"/>
    <property type="match status" value="1"/>
</dbReference>
<evidence type="ECO:0000259" key="6">
    <source>
        <dbReference type="PROSITE" id="PS50234"/>
    </source>
</evidence>
<proteinExistence type="predicted"/>
<dbReference type="PANTHER" id="PTHR22550">
    <property type="entry name" value="SPORE GERMINATION PROTEIN"/>
    <property type="match status" value="1"/>
</dbReference>
<comment type="caution">
    <text evidence="7">The sequence shown here is derived from an EMBL/GenBank/DDBJ whole genome shotgun (WGS) entry which is preliminary data.</text>
</comment>
<protein>
    <recommendedName>
        <fullName evidence="6">VWFA domain-containing protein</fullName>
    </recommendedName>
</protein>
<evidence type="ECO:0000313" key="8">
    <source>
        <dbReference type="Proteomes" id="UP000037247"/>
    </source>
</evidence>
<keyword evidence="2 5" id="KW-0812">Transmembrane</keyword>
<dbReference type="InterPro" id="IPR050768">
    <property type="entry name" value="UPF0353/GerABKA_families"/>
</dbReference>
<accession>A0ABR5IIN4</accession>
<organism evidence="7 8">
    <name type="scientific">Gordonia jacobaea</name>
    <dbReference type="NCBI Taxonomy" id="122202"/>
    <lineage>
        <taxon>Bacteria</taxon>
        <taxon>Bacillati</taxon>
        <taxon>Actinomycetota</taxon>
        <taxon>Actinomycetes</taxon>
        <taxon>Mycobacteriales</taxon>
        <taxon>Gordoniaceae</taxon>
        <taxon>Gordonia</taxon>
    </lineage>
</organism>
<feature type="transmembrane region" description="Helical" evidence="5">
    <location>
        <begin position="300"/>
        <end position="320"/>
    </location>
</feature>
<dbReference type="NCBIfam" id="NF010238">
    <property type="entry name" value="PRK13685.1"/>
    <property type="match status" value="1"/>
</dbReference>
<evidence type="ECO:0000313" key="7">
    <source>
        <dbReference type="EMBL" id="KNA93443.1"/>
    </source>
</evidence>
<keyword evidence="4 5" id="KW-0472">Membrane</keyword>
<dbReference type="InterPro" id="IPR002035">
    <property type="entry name" value="VWF_A"/>
</dbReference>
<feature type="domain" description="VWFA" evidence="6">
    <location>
        <begin position="89"/>
        <end position="285"/>
    </location>
</feature>
<dbReference type="EMBL" id="LDTZ01000013">
    <property type="protein sequence ID" value="KNA93443.1"/>
    <property type="molecule type" value="Genomic_DNA"/>
</dbReference>
<dbReference type="SMART" id="SM00327">
    <property type="entry name" value="VWA"/>
    <property type="match status" value="1"/>
</dbReference>
<keyword evidence="3 5" id="KW-1133">Transmembrane helix</keyword>
<name>A0ABR5IIN4_9ACTN</name>
<keyword evidence="1" id="KW-1003">Cell membrane</keyword>
<evidence type="ECO:0000256" key="4">
    <source>
        <dbReference type="ARBA" id="ARBA00023136"/>
    </source>
</evidence>
<feature type="transmembrane region" description="Helical" evidence="5">
    <location>
        <begin position="6"/>
        <end position="25"/>
    </location>
</feature>
<evidence type="ECO:0000256" key="5">
    <source>
        <dbReference type="SAM" id="Phobius"/>
    </source>
</evidence>
<dbReference type="PROSITE" id="PS50234">
    <property type="entry name" value="VWFA"/>
    <property type="match status" value="1"/>
</dbReference>
<dbReference type="Proteomes" id="UP000037247">
    <property type="component" value="Unassembled WGS sequence"/>
</dbReference>
<dbReference type="InterPro" id="IPR024163">
    <property type="entry name" value="Aerotolerance_reg_N"/>
</dbReference>
<dbReference type="RefSeq" id="WP_049697523.1">
    <property type="nucleotide sequence ID" value="NZ_JAQDQF010000001.1"/>
</dbReference>
<evidence type="ECO:0000256" key="3">
    <source>
        <dbReference type="ARBA" id="ARBA00022989"/>
    </source>
</evidence>
<evidence type="ECO:0000256" key="1">
    <source>
        <dbReference type="ARBA" id="ARBA00022475"/>
    </source>
</evidence>